<keyword evidence="6" id="KW-0175">Coiled coil</keyword>
<keyword evidence="3" id="KW-0963">Cytoplasm</keyword>
<accession>A0A1B6GSJ9</accession>
<dbReference type="PROSITE" id="PS51450">
    <property type="entry name" value="LRR"/>
    <property type="match status" value="2"/>
</dbReference>
<name>A0A1B6GSJ9_9HEMI</name>
<evidence type="ECO:0000256" key="3">
    <source>
        <dbReference type="ARBA" id="ARBA00022490"/>
    </source>
</evidence>
<dbReference type="AlphaFoldDB" id="A0A1B6GSJ9"/>
<dbReference type="InterPro" id="IPR003603">
    <property type="entry name" value="U2A'_phosphoprotein32A_C"/>
</dbReference>
<dbReference type="EMBL" id="GECZ01004359">
    <property type="protein sequence ID" value="JAS65410.1"/>
    <property type="molecule type" value="Transcribed_RNA"/>
</dbReference>
<keyword evidence="5" id="KW-0677">Repeat</keyword>
<dbReference type="SMART" id="SM00446">
    <property type="entry name" value="LRRcap"/>
    <property type="match status" value="1"/>
</dbReference>
<dbReference type="InterPro" id="IPR032675">
    <property type="entry name" value="LRR_dom_sf"/>
</dbReference>
<evidence type="ECO:0000256" key="2">
    <source>
        <dbReference type="ARBA" id="ARBA00004496"/>
    </source>
</evidence>
<evidence type="ECO:0000256" key="9">
    <source>
        <dbReference type="ARBA" id="ARBA00049982"/>
    </source>
</evidence>
<dbReference type="Gene3D" id="3.80.10.10">
    <property type="entry name" value="Ribonuclease Inhibitor"/>
    <property type="match status" value="1"/>
</dbReference>
<evidence type="ECO:0000259" key="11">
    <source>
        <dbReference type="SMART" id="SM00446"/>
    </source>
</evidence>
<keyword evidence="8" id="KW-0966">Cell projection</keyword>
<dbReference type="InterPro" id="IPR056496">
    <property type="entry name" value="CS_DNAAF11_C"/>
</dbReference>
<dbReference type="SUPFAM" id="SSF52058">
    <property type="entry name" value="L domain-like"/>
    <property type="match status" value="1"/>
</dbReference>
<proteinExistence type="inferred from homology"/>
<evidence type="ECO:0000313" key="12">
    <source>
        <dbReference type="EMBL" id="JAS65410.1"/>
    </source>
</evidence>
<comment type="similarity">
    <text evidence="9">Belongs to the tilB family.</text>
</comment>
<feature type="compositionally biased region" description="Basic and acidic residues" evidence="10">
    <location>
        <begin position="322"/>
        <end position="344"/>
    </location>
</feature>
<sequence>MKYLEYLNLALNNIELIENLEGCESLQKLDLTLNFIGELQSVEQLKVNSHLEELYLSGNPCTDYEGYREFVIATLPQLKTLDGVDIQRSDRIKALQAYGIIRASIIADQINYRKQREKQKQAAAQKIHNTPSSLTGDDDTSYWSEVSEHTPETRIELANRSRRAKAKGCEEEKKPTKRQVILFKEDGRPNNVNEAKIPFSFEEDDERNCFVLTLGIYKHLDSALLDVDVQPTYVTVRIKGKVFQITLSEEVVTTQSSAQRSQTTGHLVITMPKVKGEVKVKLPQSHFLHDKDEKVSTKNSVSKRQYLEIGREECEMDFSRIVENNRSKHTNVEKKQPVREKTPPEDFQDDPTVPPLE</sequence>
<protein>
    <recommendedName>
        <fullName evidence="11">U2A'/phosphoprotein 32 family A C-terminal domain-containing protein</fullName>
    </recommendedName>
</protein>
<feature type="domain" description="U2A'/phosphoprotein 32 family A C-terminal" evidence="11">
    <location>
        <begin position="64"/>
        <end position="82"/>
    </location>
</feature>
<reference evidence="12" key="1">
    <citation type="submission" date="2015-11" db="EMBL/GenBank/DDBJ databases">
        <title>De novo transcriptome assembly of four potential Pierce s Disease insect vectors from Arizona vineyards.</title>
        <authorList>
            <person name="Tassone E.E."/>
        </authorList>
    </citation>
    <scope>NUCLEOTIDE SEQUENCE</scope>
</reference>
<gene>
    <name evidence="12" type="ORF">g.11049</name>
</gene>
<dbReference type="GO" id="GO:0005737">
    <property type="term" value="C:cytoplasm"/>
    <property type="evidence" value="ECO:0007669"/>
    <property type="project" value="UniProtKB-SubCell"/>
</dbReference>
<evidence type="ECO:0000256" key="10">
    <source>
        <dbReference type="SAM" id="MobiDB-lite"/>
    </source>
</evidence>
<dbReference type="GO" id="GO:0005929">
    <property type="term" value="C:cilium"/>
    <property type="evidence" value="ECO:0007669"/>
    <property type="project" value="UniProtKB-SubCell"/>
</dbReference>
<evidence type="ECO:0000256" key="8">
    <source>
        <dbReference type="ARBA" id="ARBA00023273"/>
    </source>
</evidence>
<evidence type="ECO:0000256" key="1">
    <source>
        <dbReference type="ARBA" id="ARBA00004138"/>
    </source>
</evidence>
<dbReference type="GO" id="GO:0036158">
    <property type="term" value="P:outer dynein arm assembly"/>
    <property type="evidence" value="ECO:0007669"/>
    <property type="project" value="TreeGrafter"/>
</dbReference>
<organism evidence="12">
    <name type="scientific">Cuerna arida</name>
    <dbReference type="NCBI Taxonomy" id="1464854"/>
    <lineage>
        <taxon>Eukaryota</taxon>
        <taxon>Metazoa</taxon>
        <taxon>Ecdysozoa</taxon>
        <taxon>Arthropoda</taxon>
        <taxon>Hexapoda</taxon>
        <taxon>Insecta</taxon>
        <taxon>Pterygota</taxon>
        <taxon>Neoptera</taxon>
        <taxon>Paraneoptera</taxon>
        <taxon>Hemiptera</taxon>
        <taxon>Auchenorrhyncha</taxon>
        <taxon>Membracoidea</taxon>
        <taxon>Cicadellidae</taxon>
        <taxon>Cicadellinae</taxon>
        <taxon>Proconiini</taxon>
        <taxon>Cuerna</taxon>
    </lineage>
</organism>
<keyword evidence="4" id="KW-0433">Leucine-rich repeat</keyword>
<keyword evidence="7" id="KW-0969">Cilium</keyword>
<evidence type="ECO:0000256" key="6">
    <source>
        <dbReference type="ARBA" id="ARBA00023054"/>
    </source>
</evidence>
<evidence type="ECO:0000256" key="7">
    <source>
        <dbReference type="ARBA" id="ARBA00023069"/>
    </source>
</evidence>
<evidence type="ECO:0000256" key="5">
    <source>
        <dbReference type="ARBA" id="ARBA00022737"/>
    </source>
</evidence>
<evidence type="ECO:0000256" key="4">
    <source>
        <dbReference type="ARBA" id="ARBA00022614"/>
    </source>
</evidence>
<feature type="region of interest" description="Disordered" evidence="10">
    <location>
        <begin position="322"/>
        <end position="357"/>
    </location>
</feature>
<dbReference type="PANTHER" id="PTHR18849">
    <property type="entry name" value="LEUCINE RICH REPEAT PROTEIN"/>
    <property type="match status" value="1"/>
</dbReference>
<dbReference type="PANTHER" id="PTHR18849:SF0">
    <property type="entry name" value="CILIA- AND FLAGELLA-ASSOCIATED PROTEIN 410-RELATED"/>
    <property type="match status" value="1"/>
</dbReference>
<dbReference type="Pfam" id="PF14580">
    <property type="entry name" value="LRR_9"/>
    <property type="match status" value="1"/>
</dbReference>
<dbReference type="InterPro" id="IPR001611">
    <property type="entry name" value="Leu-rich_rpt"/>
</dbReference>
<dbReference type="Pfam" id="PF23602">
    <property type="entry name" value="CS_DNAAF11_C"/>
    <property type="match status" value="1"/>
</dbReference>
<comment type="subcellular location">
    <subcellularLocation>
        <location evidence="1">Cell projection</location>
        <location evidence="1">Cilium</location>
    </subcellularLocation>
    <subcellularLocation>
        <location evidence="2">Cytoplasm</location>
    </subcellularLocation>
</comment>